<feature type="transmembrane region" description="Helical" evidence="7">
    <location>
        <begin position="396"/>
        <end position="416"/>
    </location>
</feature>
<evidence type="ECO:0000256" key="4">
    <source>
        <dbReference type="ARBA" id="ARBA00022692"/>
    </source>
</evidence>
<evidence type="ECO:0000256" key="6">
    <source>
        <dbReference type="ARBA" id="ARBA00023136"/>
    </source>
</evidence>
<keyword evidence="3 9" id="KW-0808">Transferase</keyword>
<sequence length="434" mass="50138">MEKLRVMTIIIFTKILLVVSLITFLSYLLWFSIFYLERVKDIKCGSNEDAYDLFIMIPLLDEENTVTTYVKNMILELNKMGDNIHTNIVLINDGSTDHTLKRLHDIQKSVYSPNTQVYILSREYPNARNGKGNALNYGLNFINNLPSPFDSDHTIVGIVDADGFISAKHMKMVIGTFDNNRVGMVQTAVSMNLTSNNWLSKMQDMEFLGANSFMQESRNKIGQAIASGNGQFTTLRMADEVRWGNSLLEDFEFTVRGLLKGYRTIFLSEAIVYQEAVRTLRPLWKQRIRWCQGSMQCWLKYSYKILKSPIIKKSIKTDMLLFLSMPFFSMVLNIANSLSALLQINNVFTEKPLPVMVVFLTVLLFTLFIWLLMGLEYHQNTDRFSLFKCVTRSWECILYNYILSFIPYFAFTYLLMGRVKWDKTAHGQTANVTD</sequence>
<name>A0A0R1SPD2_9LACO</name>
<proteinExistence type="predicted"/>
<reference evidence="9 10" key="1">
    <citation type="journal article" date="2015" name="Genome Announc.">
        <title>Expanding the biotechnology potential of lactobacilli through comparative genomics of 213 strains and associated genera.</title>
        <authorList>
            <person name="Sun Z."/>
            <person name="Harris H.M."/>
            <person name="McCann A."/>
            <person name="Guo C."/>
            <person name="Argimon S."/>
            <person name="Zhang W."/>
            <person name="Yang X."/>
            <person name="Jeffery I.B."/>
            <person name="Cooney J.C."/>
            <person name="Kagawa T.F."/>
            <person name="Liu W."/>
            <person name="Song Y."/>
            <person name="Salvetti E."/>
            <person name="Wrobel A."/>
            <person name="Rasinkangas P."/>
            <person name="Parkhill J."/>
            <person name="Rea M.C."/>
            <person name="O'Sullivan O."/>
            <person name="Ritari J."/>
            <person name="Douillard F.P."/>
            <person name="Paul Ross R."/>
            <person name="Yang R."/>
            <person name="Briner A.E."/>
            <person name="Felis G.E."/>
            <person name="de Vos W.M."/>
            <person name="Barrangou R."/>
            <person name="Klaenhammer T.R."/>
            <person name="Caufield P.W."/>
            <person name="Cui Y."/>
            <person name="Zhang H."/>
            <person name="O'Toole P.W."/>
        </authorList>
    </citation>
    <scope>NUCLEOTIDE SEQUENCE [LARGE SCALE GENOMIC DNA]</scope>
    <source>
        <strain evidence="9 10">DSM 14857</strain>
    </source>
</reference>
<evidence type="ECO:0000256" key="1">
    <source>
        <dbReference type="ARBA" id="ARBA00004141"/>
    </source>
</evidence>
<keyword evidence="4 7" id="KW-0812">Transmembrane</keyword>
<evidence type="ECO:0000256" key="2">
    <source>
        <dbReference type="ARBA" id="ARBA00022676"/>
    </source>
</evidence>
<dbReference type="Proteomes" id="UP000051647">
    <property type="component" value="Unassembled WGS sequence"/>
</dbReference>
<feature type="transmembrane region" description="Helical" evidence="7">
    <location>
        <begin position="320"/>
        <end position="341"/>
    </location>
</feature>
<dbReference type="Gene3D" id="3.90.550.10">
    <property type="entry name" value="Spore Coat Polysaccharide Biosynthesis Protein SpsA, Chain A"/>
    <property type="match status" value="1"/>
</dbReference>
<dbReference type="InterPro" id="IPR029044">
    <property type="entry name" value="Nucleotide-diphossugar_trans"/>
</dbReference>
<protein>
    <submittedName>
        <fullName evidence="9">Family 2 glycosyl transferase</fullName>
    </submittedName>
</protein>
<dbReference type="AlphaFoldDB" id="A0A0R1SPD2"/>
<dbReference type="PATRIC" id="fig|1423815.3.peg.891"/>
<dbReference type="EMBL" id="AZFA01000002">
    <property type="protein sequence ID" value="KRL68133.1"/>
    <property type="molecule type" value="Genomic_DNA"/>
</dbReference>
<dbReference type="GO" id="GO:0016757">
    <property type="term" value="F:glycosyltransferase activity"/>
    <property type="evidence" value="ECO:0007669"/>
    <property type="project" value="UniProtKB-KW"/>
</dbReference>
<dbReference type="PANTHER" id="PTHR43867:SF2">
    <property type="entry name" value="CELLULOSE SYNTHASE CATALYTIC SUBUNIT A [UDP-FORMING]"/>
    <property type="match status" value="1"/>
</dbReference>
<dbReference type="eggNOG" id="COG1215">
    <property type="taxonomic scope" value="Bacteria"/>
</dbReference>
<evidence type="ECO:0000256" key="7">
    <source>
        <dbReference type="SAM" id="Phobius"/>
    </source>
</evidence>
<feature type="domain" description="Glycosyltransferase 2-like" evidence="8">
    <location>
        <begin position="156"/>
        <end position="371"/>
    </location>
</feature>
<dbReference type="STRING" id="1423815.FC27_GL000873"/>
<dbReference type="InterPro" id="IPR001173">
    <property type="entry name" value="Glyco_trans_2-like"/>
</dbReference>
<evidence type="ECO:0000259" key="8">
    <source>
        <dbReference type="Pfam" id="PF13632"/>
    </source>
</evidence>
<dbReference type="GO" id="GO:0016020">
    <property type="term" value="C:membrane"/>
    <property type="evidence" value="ECO:0007669"/>
    <property type="project" value="UniProtKB-SubCell"/>
</dbReference>
<gene>
    <name evidence="9" type="ORF">FC27_GL000873</name>
</gene>
<feature type="transmembrane region" description="Helical" evidence="7">
    <location>
        <begin position="353"/>
        <end position="375"/>
    </location>
</feature>
<evidence type="ECO:0000313" key="10">
    <source>
        <dbReference type="Proteomes" id="UP000051647"/>
    </source>
</evidence>
<keyword evidence="5 7" id="KW-1133">Transmembrane helix</keyword>
<evidence type="ECO:0000256" key="3">
    <source>
        <dbReference type="ARBA" id="ARBA00022679"/>
    </source>
</evidence>
<feature type="transmembrane region" description="Helical" evidence="7">
    <location>
        <begin position="6"/>
        <end position="30"/>
    </location>
</feature>
<keyword evidence="6 7" id="KW-0472">Membrane</keyword>
<comment type="caution">
    <text evidence="9">The sequence shown here is derived from an EMBL/GenBank/DDBJ whole genome shotgun (WGS) entry which is preliminary data.</text>
</comment>
<dbReference type="PANTHER" id="PTHR43867">
    <property type="entry name" value="CELLULOSE SYNTHASE CATALYTIC SUBUNIT A [UDP-FORMING]"/>
    <property type="match status" value="1"/>
</dbReference>
<dbReference type="Pfam" id="PF13632">
    <property type="entry name" value="Glyco_trans_2_3"/>
    <property type="match status" value="1"/>
</dbReference>
<organism evidence="9 10">
    <name type="scientific">Companilactobacillus versmoldensis DSM 14857 = KCTC 3814</name>
    <dbReference type="NCBI Taxonomy" id="1423815"/>
    <lineage>
        <taxon>Bacteria</taxon>
        <taxon>Bacillati</taxon>
        <taxon>Bacillota</taxon>
        <taxon>Bacilli</taxon>
        <taxon>Lactobacillales</taxon>
        <taxon>Lactobacillaceae</taxon>
        <taxon>Companilactobacillus</taxon>
    </lineage>
</organism>
<dbReference type="InterPro" id="IPR050321">
    <property type="entry name" value="Glycosyltr_2/OpgH_subfam"/>
</dbReference>
<keyword evidence="2" id="KW-0328">Glycosyltransferase</keyword>
<evidence type="ECO:0000256" key="5">
    <source>
        <dbReference type="ARBA" id="ARBA00022989"/>
    </source>
</evidence>
<accession>A0A0R1SPD2</accession>
<evidence type="ECO:0000313" key="9">
    <source>
        <dbReference type="EMBL" id="KRL68133.1"/>
    </source>
</evidence>
<comment type="subcellular location">
    <subcellularLocation>
        <location evidence="1">Membrane</location>
        <topology evidence="1">Multi-pass membrane protein</topology>
    </subcellularLocation>
</comment>
<dbReference type="SUPFAM" id="SSF53448">
    <property type="entry name" value="Nucleotide-diphospho-sugar transferases"/>
    <property type="match status" value="1"/>
</dbReference>
<keyword evidence="10" id="KW-1185">Reference proteome</keyword>